<evidence type="ECO:0000313" key="3">
    <source>
        <dbReference type="Proteomes" id="UP000269396"/>
    </source>
</evidence>
<sequence length="420" mass="47124">MDINFTVKPPPTGSSTMDQRPWCSFYTSVLKFADKLRNCLSQIPRPIRRGSLYQYKPPRKPHFGRLLQSLEFSINMPQLEIIFWVSYAKRTGVHVTTGPIQIIGKLKCKIENEVKFNRLIGKLNTSLASSSTSIIVSGGESIPLDTTTTSNLNEQTTILHPYVMIPPRLSIQRNGLSRRPIVNWSVLNLFASVHDIAIHLRHRDNLPGPLIQMLLQCMNTHQNCTNDISSNHQLNHHNFSIHDIEQLDTKEMNNDTEAFILVPLLRYQQLCPTVLPSNITVRVHIPGPRSTTMTSVTKSTTKTTIKENSNIYNNSSGNTNLSPSSIECHLVESIKNNTPINSTSTITENISADVTSTSHVDDEKKLPFSHNNNNRTTNHIPTPRYNSTATPCSSNNQLTHEDVSCCHLVVFVVQNIIVSS</sequence>
<dbReference type="EMBL" id="UZAL01042223">
    <property type="protein sequence ID" value="VDP79708.1"/>
    <property type="molecule type" value="Genomic_DNA"/>
</dbReference>
<reference evidence="2 3" key="1">
    <citation type="submission" date="2018-11" db="EMBL/GenBank/DDBJ databases">
        <authorList>
            <consortium name="Pathogen Informatics"/>
        </authorList>
    </citation>
    <scope>NUCLEOTIDE SEQUENCE [LARGE SCALE GENOMIC DNA]</scope>
    <source>
        <strain>Denwood</strain>
        <strain evidence="3">Zambia</strain>
    </source>
</reference>
<proteinExistence type="predicted"/>
<feature type="compositionally biased region" description="Polar residues" evidence="1">
    <location>
        <begin position="369"/>
        <end position="385"/>
    </location>
</feature>
<name>A0A183PYF8_9TREM</name>
<evidence type="ECO:0000313" key="2">
    <source>
        <dbReference type="EMBL" id="VDP79708.1"/>
    </source>
</evidence>
<keyword evidence="3" id="KW-1185">Reference proteome</keyword>
<protein>
    <submittedName>
        <fullName evidence="2">Uncharacterized protein</fullName>
    </submittedName>
</protein>
<feature type="region of interest" description="Disordered" evidence="1">
    <location>
        <begin position="361"/>
        <end position="385"/>
    </location>
</feature>
<dbReference type="AlphaFoldDB" id="A0A183PYF8"/>
<organism evidence="2 3">
    <name type="scientific">Schistosoma mattheei</name>
    <dbReference type="NCBI Taxonomy" id="31246"/>
    <lineage>
        <taxon>Eukaryota</taxon>
        <taxon>Metazoa</taxon>
        <taxon>Spiralia</taxon>
        <taxon>Lophotrochozoa</taxon>
        <taxon>Platyhelminthes</taxon>
        <taxon>Trematoda</taxon>
        <taxon>Digenea</taxon>
        <taxon>Strigeidida</taxon>
        <taxon>Schistosomatoidea</taxon>
        <taxon>Schistosomatidae</taxon>
        <taxon>Schistosoma</taxon>
    </lineage>
</organism>
<dbReference type="STRING" id="31246.A0A183PYF8"/>
<evidence type="ECO:0000256" key="1">
    <source>
        <dbReference type="SAM" id="MobiDB-lite"/>
    </source>
</evidence>
<accession>A0A183PYF8</accession>
<gene>
    <name evidence="2" type="ORF">SMTD_LOCUS19393</name>
</gene>
<dbReference type="Proteomes" id="UP000269396">
    <property type="component" value="Unassembled WGS sequence"/>
</dbReference>